<dbReference type="InterPro" id="IPR036514">
    <property type="entry name" value="SGNH_hydro_sf"/>
</dbReference>
<dbReference type="InterPro" id="IPR013783">
    <property type="entry name" value="Ig-like_fold"/>
</dbReference>
<accession>A0A9X3ADB5</accession>
<organism evidence="9 10">
    <name type="scientific">Umezawaea endophytica</name>
    <dbReference type="NCBI Taxonomy" id="1654476"/>
    <lineage>
        <taxon>Bacteria</taxon>
        <taxon>Bacillati</taxon>
        <taxon>Actinomycetota</taxon>
        <taxon>Actinomycetes</taxon>
        <taxon>Pseudonocardiales</taxon>
        <taxon>Pseudonocardiaceae</taxon>
        <taxon>Umezawaea</taxon>
    </lineage>
</organism>
<dbReference type="Gene3D" id="3.40.50.1110">
    <property type="entry name" value="SGNH hydrolase"/>
    <property type="match status" value="1"/>
</dbReference>
<dbReference type="SMART" id="SM00710">
    <property type="entry name" value="PbH1"/>
    <property type="match status" value="6"/>
</dbReference>
<dbReference type="InterPro" id="IPR011050">
    <property type="entry name" value="Pectin_lyase_fold/virulence"/>
</dbReference>
<keyword evidence="2" id="KW-0479">Metal-binding</keyword>
<dbReference type="InterPro" id="IPR006585">
    <property type="entry name" value="FTP1"/>
</dbReference>
<keyword evidence="3" id="KW-0106">Calcium</keyword>
<dbReference type="Gene3D" id="2.60.40.10">
    <property type="entry name" value="Immunoglobulins"/>
    <property type="match status" value="1"/>
</dbReference>
<evidence type="ECO:0000313" key="9">
    <source>
        <dbReference type="EMBL" id="MCS7475997.1"/>
    </source>
</evidence>
<dbReference type="Pfam" id="PF13229">
    <property type="entry name" value="Beta_helix"/>
    <property type="match status" value="1"/>
</dbReference>
<dbReference type="PANTHER" id="PTHR43784:SF2">
    <property type="entry name" value="GDSL-LIKE LIPASE_ACYLHYDROLASE, PUTATIVE (AFU_ORTHOLOGUE AFUA_2G00820)-RELATED"/>
    <property type="match status" value="1"/>
</dbReference>
<dbReference type="Pfam" id="PF13472">
    <property type="entry name" value="Lipase_GDSL_2"/>
    <property type="match status" value="1"/>
</dbReference>
<dbReference type="GO" id="GO:0006629">
    <property type="term" value="P:lipid metabolic process"/>
    <property type="evidence" value="ECO:0007669"/>
    <property type="project" value="InterPro"/>
</dbReference>
<dbReference type="SUPFAM" id="SSF52266">
    <property type="entry name" value="SGNH hydrolase"/>
    <property type="match status" value="1"/>
</dbReference>
<dbReference type="RefSeq" id="WP_259621519.1">
    <property type="nucleotide sequence ID" value="NZ_JANYMP010000002.1"/>
</dbReference>
<dbReference type="InterPro" id="IPR014756">
    <property type="entry name" value="Ig_E-set"/>
</dbReference>
<dbReference type="Pfam" id="PF22633">
    <property type="entry name" value="F5_F8_type_C_2"/>
    <property type="match status" value="1"/>
</dbReference>
<feature type="domain" description="Fucolectin tachylectin-4 pentraxin-1" evidence="8">
    <location>
        <begin position="912"/>
        <end position="1061"/>
    </location>
</feature>
<keyword evidence="5" id="KW-0966">Cell projection</keyword>
<keyword evidence="7" id="KW-0732">Signal</keyword>
<dbReference type="InterPro" id="IPR008979">
    <property type="entry name" value="Galactose-bd-like_sf"/>
</dbReference>
<protein>
    <submittedName>
        <fullName evidence="9">GDSL-type esterase/lipase family protein</fullName>
    </submittedName>
</protein>
<keyword evidence="10" id="KW-1185">Reference proteome</keyword>
<dbReference type="InterPro" id="IPR053140">
    <property type="entry name" value="GDSL_Rv0518-like"/>
</dbReference>
<evidence type="ECO:0000256" key="4">
    <source>
        <dbReference type="ARBA" id="ARBA00023157"/>
    </source>
</evidence>
<dbReference type="Gene3D" id="2.160.20.10">
    <property type="entry name" value="Single-stranded right-handed beta-helix, Pectin lyase-like"/>
    <property type="match status" value="1"/>
</dbReference>
<dbReference type="PANTHER" id="PTHR43784">
    <property type="entry name" value="GDSL-LIKE LIPASE/ACYLHYDROLASE, PUTATIVE (AFU_ORTHOLOGUE AFUA_2G00820)-RELATED"/>
    <property type="match status" value="1"/>
</dbReference>
<feature type="region of interest" description="Disordered" evidence="6">
    <location>
        <begin position="1000"/>
        <end position="1022"/>
    </location>
</feature>
<dbReference type="SMART" id="SM00607">
    <property type="entry name" value="FTP"/>
    <property type="match status" value="1"/>
</dbReference>
<reference evidence="9" key="1">
    <citation type="submission" date="2022-08" db="EMBL/GenBank/DDBJ databases">
        <authorList>
            <person name="Tistechok S."/>
            <person name="Samborskyy M."/>
            <person name="Roman I."/>
        </authorList>
    </citation>
    <scope>NUCLEOTIDE SEQUENCE</scope>
    <source>
        <strain evidence="9">DSM 103496</strain>
    </source>
</reference>
<evidence type="ECO:0000256" key="2">
    <source>
        <dbReference type="ARBA" id="ARBA00022723"/>
    </source>
</evidence>
<dbReference type="Pfam" id="PF01833">
    <property type="entry name" value="TIG"/>
    <property type="match status" value="1"/>
</dbReference>
<sequence>MVSRSFTAALVSALLALTVVVSPASAGRATTLHVSPGGGGTCADRSPCSIAQAQRKVRELAPSMRGDIVVSLEGGTYALGAPLTFTAADSGTHGHRVRWEAAGGRTPVLSGGVPISGWTRGAGNLWSAKAPADLRTRQLYADGVRLTRAGGTAPVGLTQTATGYTAADSSMASWRNPGSLEFVFADGHGSWSEPRCAVAGISGTTITMRQPCWDNMDLPYGPRGPYGDNPHGGFPTFPTDARPSLVENAFELISDGEWYLDDTTHVLYYQAKPGEDPRRTRFTAAKLDGLLRTTTTADAPLHDVTFQGLEFAHSTWLRPASDEGFVEMQANFTITGVGGSKSQGLCGYSEPKGTCPFASWTRPDAAVDLTGTKDVEFLDNTFQHLGGAGLGFQHGVVGAVVRGNTFTDISGIGLLLGSVDNPLAEGDAFPTGNTIDNNRLHRTGVEFTGAPSIVAGYTRGTTITHNEISDVPYSGISAGWGGWRTNSTFPDENPNHNGDNDISYNLVYRNMLVRYDGGAVYTSGPQGRSYEHGLTVRGNVNFSGAKTANTIYNDEGGDYVTITGNVQYNDTGGFNGGCSTTGHLRREDNYRVGTLNSFGCAPAPVGNEDLGGNKLIGQNPQAGEVPNEVLAAAGLQGGYRELTTRSAPVVALASPTCTENILISGSGFTPQAKVTVAGRAVRPVFVSSNHLTVKLPKNSSGGAVSVTTRSGTSAADVDATTTLCRGLSTTSSNVGVTSDDNTGPGNVDGFGYTYSAEALATKGVVPGGPLRWNGITYTWPTASPGTPNNTLAAGQTVGLIGSSPTLGFLLTSTYATSGKGTVNYTDGTTLDYTVGAPNWAEAPPDGVTPVITTPYRNAPNNGRDNRSVYVFAAEVALDPAKTVKSVKLPQVGSEVGVDVPALHIFAMALAGSPNLARGKPAVASSEAYGGAASRVVDGDTNGVFGNNSVSHTNEDQNAWWQVDLGASEPISAINVWNRTDCCTARLDDHWTFVSEQPFDTSLTPERQSREAGVWSSHHTGPAPVVTVEKPGVRGRYVMLQLSKKDYLTLAEVEVHGGKPASDGDWVGTWGTAQAAPIVGSQGWFTNETIRSVVHTSVGGTAARVRFSNRFGTGPLVLDHTSIALRANAENADAVEGSVRALTFSGRQGVTIPAGAEIRSDPLDFTVPEDADLLISTHSSYAAGPVSYHPSAQQTSFLSNAGDFTMDTSGARFDRRTGSWFYVEDVDVRGSRALGTVVALGDSITDGGYSTTDANHRWPDYLADRINKLPATSRLGVVNSGISANRLLLDGGELAYGRSASARLDDDVLNRANVRSVILLEGVNDLHQDPRQADPRKFADGYRDLVTRLHAKGIKVFGATITPIKGWGAYTESMEATRGAVNEFIRTGGLFDGVLDFDAALRDERDPLRLKAEYDSGDHLHPSDAGNAALAAVVDLSRL</sequence>
<dbReference type="InterPro" id="IPR006626">
    <property type="entry name" value="PbH1"/>
</dbReference>
<dbReference type="PROSITE" id="PS01098">
    <property type="entry name" value="LIPASE_GDSL_SER"/>
    <property type="match status" value="1"/>
</dbReference>
<dbReference type="InterPro" id="IPR002909">
    <property type="entry name" value="IPT_dom"/>
</dbReference>
<dbReference type="InterPro" id="IPR013830">
    <property type="entry name" value="SGNH_hydro"/>
</dbReference>
<dbReference type="Proteomes" id="UP001141259">
    <property type="component" value="Unassembled WGS sequence"/>
</dbReference>
<evidence type="ECO:0000259" key="8">
    <source>
        <dbReference type="SMART" id="SM00607"/>
    </source>
</evidence>
<dbReference type="InterPro" id="IPR008265">
    <property type="entry name" value="Lipase_GDSL_AS"/>
</dbReference>
<gene>
    <name evidence="9" type="ORF">NZH93_03950</name>
</gene>
<evidence type="ECO:0000256" key="7">
    <source>
        <dbReference type="SAM" id="SignalP"/>
    </source>
</evidence>
<dbReference type="InterPro" id="IPR012334">
    <property type="entry name" value="Pectin_lyas_fold"/>
</dbReference>
<dbReference type="SUPFAM" id="SSF51126">
    <property type="entry name" value="Pectin lyase-like"/>
    <property type="match status" value="1"/>
</dbReference>
<dbReference type="SUPFAM" id="SSF81296">
    <property type="entry name" value="E set domains"/>
    <property type="match status" value="1"/>
</dbReference>
<keyword evidence="4" id="KW-1015">Disulfide bond</keyword>
<dbReference type="InterPro" id="IPR039448">
    <property type="entry name" value="Beta_helix"/>
</dbReference>
<evidence type="ECO:0000256" key="1">
    <source>
        <dbReference type="ARBA" id="ARBA00004316"/>
    </source>
</evidence>
<dbReference type="GO" id="GO:0042995">
    <property type="term" value="C:cell projection"/>
    <property type="evidence" value="ECO:0007669"/>
    <property type="project" value="UniProtKB-SubCell"/>
</dbReference>
<proteinExistence type="predicted"/>
<evidence type="ECO:0000256" key="5">
    <source>
        <dbReference type="ARBA" id="ARBA00023273"/>
    </source>
</evidence>
<evidence type="ECO:0000256" key="3">
    <source>
        <dbReference type="ARBA" id="ARBA00022837"/>
    </source>
</evidence>
<dbReference type="GO" id="GO:0046872">
    <property type="term" value="F:metal ion binding"/>
    <property type="evidence" value="ECO:0007669"/>
    <property type="project" value="UniProtKB-KW"/>
</dbReference>
<comment type="caution">
    <text evidence="9">The sequence shown here is derived from an EMBL/GenBank/DDBJ whole genome shotgun (WGS) entry which is preliminary data.</text>
</comment>
<name>A0A9X3ADB5_9PSEU</name>
<dbReference type="EMBL" id="JANYMP010000002">
    <property type="protein sequence ID" value="MCS7475997.1"/>
    <property type="molecule type" value="Genomic_DNA"/>
</dbReference>
<dbReference type="GO" id="GO:0005975">
    <property type="term" value="P:carbohydrate metabolic process"/>
    <property type="evidence" value="ECO:0007669"/>
    <property type="project" value="UniProtKB-ARBA"/>
</dbReference>
<feature type="chain" id="PRO_5040787994" evidence="7">
    <location>
        <begin position="27"/>
        <end position="1438"/>
    </location>
</feature>
<evidence type="ECO:0000313" key="10">
    <source>
        <dbReference type="Proteomes" id="UP001141259"/>
    </source>
</evidence>
<dbReference type="CDD" id="cd01830">
    <property type="entry name" value="XynE_like"/>
    <property type="match status" value="1"/>
</dbReference>
<feature type="signal peptide" evidence="7">
    <location>
        <begin position="1"/>
        <end position="26"/>
    </location>
</feature>
<comment type="subcellular location">
    <subcellularLocation>
        <location evidence="1">Cell projection</location>
    </subcellularLocation>
</comment>
<evidence type="ECO:0000256" key="6">
    <source>
        <dbReference type="SAM" id="MobiDB-lite"/>
    </source>
</evidence>
<dbReference type="GO" id="GO:0016298">
    <property type="term" value="F:lipase activity"/>
    <property type="evidence" value="ECO:0007669"/>
    <property type="project" value="InterPro"/>
</dbReference>
<dbReference type="Gene3D" id="2.60.120.260">
    <property type="entry name" value="Galactose-binding domain-like"/>
    <property type="match status" value="1"/>
</dbReference>
<dbReference type="SUPFAM" id="SSF49785">
    <property type="entry name" value="Galactose-binding domain-like"/>
    <property type="match status" value="1"/>
</dbReference>